<feature type="signal peptide" evidence="2">
    <location>
        <begin position="1"/>
        <end position="21"/>
    </location>
</feature>
<accession>A0AAD9R2D0</accession>
<reference evidence="3" key="1">
    <citation type="journal article" date="2023" name="G3 (Bethesda)">
        <title>Whole genome assembly and annotation of the endangered Caribbean coral Acropora cervicornis.</title>
        <authorList>
            <person name="Selwyn J.D."/>
            <person name="Vollmer S.V."/>
        </authorList>
    </citation>
    <scope>NUCLEOTIDE SEQUENCE</scope>
    <source>
        <strain evidence="3">K2</strain>
    </source>
</reference>
<dbReference type="AlphaFoldDB" id="A0AAD9R2D0"/>
<dbReference type="EMBL" id="JARQWQ010000005">
    <property type="protein sequence ID" value="KAK2571874.1"/>
    <property type="molecule type" value="Genomic_DNA"/>
</dbReference>
<evidence type="ECO:0000256" key="1">
    <source>
        <dbReference type="SAM" id="Phobius"/>
    </source>
</evidence>
<sequence length="157" mass="17331">MNLMSEFIIFVLIHLIRRGSSNPTLCKKGEFYEENVFAYLDCSLCTDDTHYENCKTCCGSEISTAGIANATTASCGVEFFFQGKTLIAIVSSFIIGIIFTLITVLGIVMLVKRYRRKSKSIDQRQPPIEETRAGVNSSTCVGLSVVQSNHDTNSEPL</sequence>
<evidence type="ECO:0000313" key="3">
    <source>
        <dbReference type="EMBL" id="KAK2571874.1"/>
    </source>
</evidence>
<reference evidence="3" key="2">
    <citation type="journal article" date="2023" name="Science">
        <title>Genomic signatures of disease resistance in endangered staghorn corals.</title>
        <authorList>
            <person name="Vollmer S.V."/>
            <person name="Selwyn J.D."/>
            <person name="Despard B.A."/>
            <person name="Roesel C.L."/>
        </authorList>
    </citation>
    <scope>NUCLEOTIDE SEQUENCE</scope>
    <source>
        <strain evidence="3">K2</strain>
    </source>
</reference>
<organism evidence="3 4">
    <name type="scientific">Acropora cervicornis</name>
    <name type="common">Staghorn coral</name>
    <dbReference type="NCBI Taxonomy" id="6130"/>
    <lineage>
        <taxon>Eukaryota</taxon>
        <taxon>Metazoa</taxon>
        <taxon>Cnidaria</taxon>
        <taxon>Anthozoa</taxon>
        <taxon>Hexacorallia</taxon>
        <taxon>Scleractinia</taxon>
        <taxon>Astrocoeniina</taxon>
        <taxon>Acroporidae</taxon>
        <taxon>Acropora</taxon>
    </lineage>
</organism>
<gene>
    <name evidence="3" type="ORF">P5673_003283</name>
</gene>
<comment type="caution">
    <text evidence="3">The sequence shown here is derived from an EMBL/GenBank/DDBJ whole genome shotgun (WGS) entry which is preliminary data.</text>
</comment>
<keyword evidence="1" id="KW-1133">Transmembrane helix</keyword>
<keyword evidence="1" id="KW-0812">Transmembrane</keyword>
<protein>
    <submittedName>
        <fullName evidence="3">Uncharacterized protein</fullName>
    </submittedName>
</protein>
<evidence type="ECO:0000313" key="4">
    <source>
        <dbReference type="Proteomes" id="UP001249851"/>
    </source>
</evidence>
<keyword evidence="2" id="KW-0732">Signal</keyword>
<proteinExistence type="predicted"/>
<feature type="chain" id="PRO_5042231235" evidence="2">
    <location>
        <begin position="22"/>
        <end position="157"/>
    </location>
</feature>
<name>A0AAD9R2D0_ACRCE</name>
<evidence type="ECO:0000256" key="2">
    <source>
        <dbReference type="SAM" id="SignalP"/>
    </source>
</evidence>
<feature type="transmembrane region" description="Helical" evidence="1">
    <location>
        <begin position="86"/>
        <end position="111"/>
    </location>
</feature>
<keyword evidence="4" id="KW-1185">Reference proteome</keyword>
<dbReference type="Proteomes" id="UP001249851">
    <property type="component" value="Unassembled WGS sequence"/>
</dbReference>
<keyword evidence="1" id="KW-0472">Membrane</keyword>